<sequence>MKLTPYPILVFIHSKLPKWATVISRQEGSEVRKHGLIPFFTVHCCLGFPRESPTVTCSRYLVLQANTSGYNQQKFQAFYAETPSISFPALLCKYLDNGSFHNLYNSFRIGREQNTFPLCSGEMLRKKTLVLVASTFVSTQRDQVSMAICNSNSPSSSICFQTETEKAEDNPKSKKRRREQYSHSVFASMIPPVTGVEYHDICSFPLSGVRKFIKSQRTFSTSFVHFSIH</sequence>
<dbReference type="EMBL" id="JAATIQ010000081">
    <property type="protein sequence ID" value="KAF4386559.1"/>
    <property type="molecule type" value="Genomic_DNA"/>
</dbReference>
<keyword evidence="2" id="KW-1185">Reference proteome</keyword>
<evidence type="ECO:0000313" key="2">
    <source>
        <dbReference type="Proteomes" id="UP000583929"/>
    </source>
</evidence>
<comment type="caution">
    <text evidence="1">The sequence shown here is derived from an EMBL/GenBank/DDBJ whole genome shotgun (WGS) entry which is preliminary data.</text>
</comment>
<organism evidence="1 2">
    <name type="scientific">Cannabis sativa</name>
    <name type="common">Hemp</name>
    <name type="synonym">Marijuana</name>
    <dbReference type="NCBI Taxonomy" id="3483"/>
    <lineage>
        <taxon>Eukaryota</taxon>
        <taxon>Viridiplantae</taxon>
        <taxon>Streptophyta</taxon>
        <taxon>Embryophyta</taxon>
        <taxon>Tracheophyta</taxon>
        <taxon>Spermatophyta</taxon>
        <taxon>Magnoliopsida</taxon>
        <taxon>eudicotyledons</taxon>
        <taxon>Gunneridae</taxon>
        <taxon>Pentapetalae</taxon>
        <taxon>rosids</taxon>
        <taxon>fabids</taxon>
        <taxon>Rosales</taxon>
        <taxon>Cannabaceae</taxon>
        <taxon>Cannabis</taxon>
    </lineage>
</organism>
<protein>
    <submittedName>
        <fullName evidence="1">Uncharacterized protein</fullName>
    </submittedName>
</protein>
<gene>
    <name evidence="1" type="ORF">G4B88_006815</name>
</gene>
<name>A0A7J6GWR4_CANSA</name>
<evidence type="ECO:0000313" key="1">
    <source>
        <dbReference type="EMBL" id="KAF4386559.1"/>
    </source>
</evidence>
<proteinExistence type="predicted"/>
<dbReference type="AlphaFoldDB" id="A0A7J6GWR4"/>
<reference evidence="1 2" key="1">
    <citation type="journal article" date="2020" name="bioRxiv">
        <title>Sequence and annotation of 42 cannabis genomes reveals extensive copy number variation in cannabinoid synthesis and pathogen resistance genes.</title>
        <authorList>
            <person name="Mckernan K.J."/>
            <person name="Helbert Y."/>
            <person name="Kane L.T."/>
            <person name="Ebling H."/>
            <person name="Zhang L."/>
            <person name="Liu B."/>
            <person name="Eaton Z."/>
            <person name="Mclaughlin S."/>
            <person name="Kingan S."/>
            <person name="Baybayan P."/>
            <person name="Concepcion G."/>
            <person name="Jordan M."/>
            <person name="Riva A."/>
            <person name="Barbazuk W."/>
            <person name="Harkins T."/>
        </authorList>
    </citation>
    <scope>NUCLEOTIDE SEQUENCE [LARGE SCALE GENOMIC DNA]</scope>
    <source>
        <strain evidence="2">cv. Jamaican Lion 4</strain>
        <tissue evidence="1">Leaf</tissue>
    </source>
</reference>
<dbReference type="Proteomes" id="UP000583929">
    <property type="component" value="Unassembled WGS sequence"/>
</dbReference>
<accession>A0A7J6GWR4</accession>